<evidence type="ECO:0000313" key="6">
    <source>
        <dbReference type="Proteomes" id="UP000274429"/>
    </source>
</evidence>
<evidence type="ECO:0000313" key="5">
    <source>
        <dbReference type="EMBL" id="VDM21404.1"/>
    </source>
</evidence>
<dbReference type="PROSITE" id="PS51546">
    <property type="entry name" value="PI3K_RBD"/>
    <property type="match status" value="1"/>
</dbReference>
<evidence type="ECO:0000313" key="7">
    <source>
        <dbReference type="WBParaSite" id="TTAC_0000289101-mRNA-1"/>
    </source>
</evidence>
<dbReference type="OrthoDB" id="67688at2759"/>
<organism evidence="7">
    <name type="scientific">Hydatigena taeniaeformis</name>
    <name type="common">Feline tapeworm</name>
    <name type="synonym">Taenia taeniaeformis</name>
    <dbReference type="NCBI Taxonomy" id="6205"/>
    <lineage>
        <taxon>Eukaryota</taxon>
        <taxon>Metazoa</taxon>
        <taxon>Spiralia</taxon>
        <taxon>Lophotrochozoa</taxon>
        <taxon>Platyhelminthes</taxon>
        <taxon>Cestoda</taxon>
        <taxon>Eucestoda</taxon>
        <taxon>Cyclophyllidea</taxon>
        <taxon>Taeniidae</taxon>
        <taxon>Hydatigera</taxon>
    </lineage>
</organism>
<name>A0A0R3WQ51_HYDTA</name>
<dbReference type="STRING" id="6205.A0A0R3WQ51"/>
<dbReference type="WBParaSite" id="TTAC_0000289101-mRNA-1">
    <property type="protein sequence ID" value="TTAC_0000289101-mRNA-1"/>
    <property type="gene ID" value="TTAC_0000289101"/>
</dbReference>
<dbReference type="AlphaFoldDB" id="A0A0R3WQ51"/>
<feature type="compositionally biased region" description="Low complexity" evidence="2">
    <location>
        <begin position="358"/>
        <end position="371"/>
    </location>
</feature>
<dbReference type="Pfam" id="PF02192">
    <property type="entry name" value="PI3K_p85B"/>
    <property type="match status" value="1"/>
</dbReference>
<feature type="domain" description="PI3K-RBD" evidence="4">
    <location>
        <begin position="157"/>
        <end position="253"/>
    </location>
</feature>
<dbReference type="Pfam" id="PF00794">
    <property type="entry name" value="PI3K_rbd"/>
    <property type="match status" value="1"/>
</dbReference>
<accession>A0A0R3WQ51</accession>
<evidence type="ECO:0000256" key="2">
    <source>
        <dbReference type="SAM" id="MobiDB-lite"/>
    </source>
</evidence>
<dbReference type="InterPro" id="IPR003113">
    <property type="entry name" value="PI3K_ABD"/>
</dbReference>
<proteinExistence type="inferred from homology"/>
<reference evidence="7" key="1">
    <citation type="submission" date="2017-02" db="UniProtKB">
        <authorList>
            <consortium name="WormBaseParasite"/>
        </authorList>
    </citation>
    <scope>IDENTIFICATION</scope>
</reference>
<dbReference type="PROSITE" id="PS51544">
    <property type="entry name" value="PI3K_ABD"/>
    <property type="match status" value="1"/>
</dbReference>
<evidence type="ECO:0000259" key="4">
    <source>
        <dbReference type="PROSITE" id="PS51546"/>
    </source>
</evidence>
<evidence type="ECO:0000259" key="3">
    <source>
        <dbReference type="PROSITE" id="PS51544"/>
    </source>
</evidence>
<feature type="region of interest" description="Disordered" evidence="2">
    <location>
        <begin position="358"/>
        <end position="400"/>
    </location>
</feature>
<dbReference type="InterPro" id="IPR029071">
    <property type="entry name" value="Ubiquitin-like_domsf"/>
</dbReference>
<comment type="similarity">
    <text evidence="1">Belongs to the PI3/PI4-kinase family.</text>
</comment>
<dbReference type="Gene3D" id="3.10.20.770">
    <property type="match status" value="1"/>
</dbReference>
<feature type="domain" description="PI3K-ABD" evidence="3">
    <location>
        <begin position="1"/>
        <end position="67"/>
    </location>
</feature>
<gene>
    <name evidence="5" type="ORF">TTAC_LOCUS2877</name>
</gene>
<evidence type="ECO:0000256" key="1">
    <source>
        <dbReference type="PROSITE-ProRule" id="PRU00877"/>
    </source>
</evidence>
<feature type="compositionally biased region" description="Low complexity" evidence="2">
    <location>
        <begin position="383"/>
        <end position="400"/>
    </location>
</feature>
<dbReference type="Proteomes" id="UP000274429">
    <property type="component" value="Unassembled WGS sequence"/>
</dbReference>
<sequence length="454" mass="49745">MTLADLKAHLWELASKEPFYECLGPPNDYFFQGISSLKAEEEEFYDEQCKFVGLQLLLPLMRLEKVADDAQIIEQKRNAMIAKISTISQAHLKTAEEGNPELAWARQCLLAISEANIRRLESSGPVAMAHYLTGAALQPKLNTALQRRLQRLPCLTISAVYVDCYSPPKQRVLKLNLPKSITVAATIKEIIDEQRRRVQGDVGYHNMDSASQYILKVCCSQEYLFEQDTALVHYAYVQECLQRDDIPRLSPVLLKDVLECLGLPVPEMNYDGCAPAYPSAVNVAPPLPSVIDLSGVREEDNEDAVTGESEDLWNLRDYFSLTVRTAQKLTNVTQNPSTEQLDTDSFFSGSSSFTDLTVDVTASPGGSESSSSGGGGGGGGGLSTSTPPVSASSSSSLDTPSGSLVNNYMVRVGLAHGGQLLAKYQVVERTKGENRERGFLNYLDAQGVLRSRLF</sequence>
<feature type="compositionally biased region" description="Gly residues" evidence="2">
    <location>
        <begin position="372"/>
        <end position="382"/>
    </location>
</feature>
<reference evidence="5 6" key="2">
    <citation type="submission" date="2018-11" db="EMBL/GenBank/DDBJ databases">
        <authorList>
            <consortium name="Pathogen Informatics"/>
        </authorList>
    </citation>
    <scope>NUCLEOTIDE SEQUENCE [LARGE SCALE GENOMIC DNA]</scope>
</reference>
<keyword evidence="6" id="KW-1185">Reference proteome</keyword>
<protein>
    <submittedName>
        <fullName evidence="7">PI3K/PI4K domain-containing protein</fullName>
    </submittedName>
</protein>
<dbReference type="EMBL" id="UYWX01001624">
    <property type="protein sequence ID" value="VDM21404.1"/>
    <property type="molecule type" value="Genomic_DNA"/>
</dbReference>
<dbReference type="SUPFAM" id="SSF54236">
    <property type="entry name" value="Ubiquitin-like"/>
    <property type="match status" value="1"/>
</dbReference>
<dbReference type="InterPro" id="IPR000341">
    <property type="entry name" value="PI3K_Ras-bd_dom"/>
</dbReference>